<name>A0ABQ0J142_GLUTH</name>
<proteinExistence type="predicted"/>
<dbReference type="PANTHER" id="PTHR46972:SF1">
    <property type="entry name" value="FAD DEPENDENT OXIDOREDUCTASE DOMAIN-CONTAINING PROTEIN"/>
    <property type="match status" value="1"/>
</dbReference>
<comment type="caution">
    <text evidence="6">The sequence shown here is derived from an EMBL/GenBank/DDBJ whole genome shotgun (WGS) entry which is preliminary data.</text>
</comment>
<gene>
    <name evidence="6" type="ORF">NBRC3257_3182</name>
</gene>
<dbReference type="GO" id="GO:0004497">
    <property type="term" value="F:monooxygenase activity"/>
    <property type="evidence" value="ECO:0007669"/>
    <property type="project" value="UniProtKB-KW"/>
</dbReference>
<dbReference type="SUPFAM" id="SSF51905">
    <property type="entry name" value="FAD/NAD(P)-binding domain"/>
    <property type="match status" value="1"/>
</dbReference>
<evidence type="ECO:0000259" key="5">
    <source>
        <dbReference type="Pfam" id="PF01494"/>
    </source>
</evidence>
<dbReference type="PRINTS" id="PR00420">
    <property type="entry name" value="RNGMNOXGNASE"/>
</dbReference>
<evidence type="ECO:0000256" key="2">
    <source>
        <dbReference type="ARBA" id="ARBA00022827"/>
    </source>
</evidence>
<evidence type="ECO:0000313" key="7">
    <source>
        <dbReference type="Proteomes" id="UP000018209"/>
    </source>
</evidence>
<evidence type="ECO:0000313" key="6">
    <source>
        <dbReference type="EMBL" id="GAD28183.1"/>
    </source>
</evidence>
<keyword evidence="2" id="KW-0274">FAD</keyword>
<protein>
    <submittedName>
        <fullName evidence="6">Monooxygenase</fullName>
    </submittedName>
</protein>
<sequence>MAMNRIAIIGCGPGGLMLARLLQRYGRAPVVFERDTHADERPQGGSLDLHSQTGQYAMRQAGLESAFAAASRPEDQGDRLYDADGTLLFDRDDPTDDRPEIDRTALRNILLESLLPGTVRWGCRVAGITPGYDGFVLVGDGWTEQFDVVVGADGAWSQVRPLLSDAEPAYEGVTLVELGFDVARHPAINRLTGSGKMFAVGDNRVLITQRNGLGHIRGYAGLRQAEATAKEWRASSPEQLRQVLQDAFSGWAPMLREVVETGDVIGVRPLYALPVGHQWKSRAGLTLLGDAAHLMSPFSGEGVNLALADAVDLAEALTSGGGWTSVTRYEEAMFMRATTSAEGAARALNSVFSSEGVAPVLEHYRERVSGA</sequence>
<keyword evidence="1" id="KW-0285">Flavoprotein</keyword>
<dbReference type="Gene3D" id="3.50.50.60">
    <property type="entry name" value="FAD/NAD(P)-binding domain"/>
    <property type="match status" value="1"/>
</dbReference>
<dbReference type="Pfam" id="PF01494">
    <property type="entry name" value="FAD_binding_3"/>
    <property type="match status" value="1"/>
</dbReference>
<keyword evidence="7" id="KW-1185">Reference proteome</keyword>
<reference evidence="6 7" key="1">
    <citation type="submission" date="2013-08" db="EMBL/GenBank/DDBJ databases">
        <title>Gluconobacter thailandicus NBRC 3257 whole genome sequence.</title>
        <authorList>
            <person name="Matsutani M."/>
            <person name="Yakushi T."/>
            <person name="Matsushita K."/>
        </authorList>
    </citation>
    <scope>NUCLEOTIDE SEQUENCE [LARGE SCALE GENOMIC DNA]</scope>
    <source>
        <strain evidence="6 7">NBRC 3257</strain>
    </source>
</reference>
<evidence type="ECO:0000256" key="3">
    <source>
        <dbReference type="ARBA" id="ARBA00023002"/>
    </source>
</evidence>
<evidence type="ECO:0000256" key="1">
    <source>
        <dbReference type="ARBA" id="ARBA00022630"/>
    </source>
</evidence>
<dbReference type="PANTHER" id="PTHR46972">
    <property type="entry name" value="MONOOXYGENASE ASQM-RELATED"/>
    <property type="match status" value="1"/>
</dbReference>
<keyword evidence="4 6" id="KW-0503">Monooxygenase</keyword>
<dbReference type="InterPro" id="IPR002938">
    <property type="entry name" value="FAD-bd"/>
</dbReference>
<accession>A0ABQ0J142</accession>
<organism evidence="6 7">
    <name type="scientific">Gluconobacter thailandicus NBRC 3257</name>
    <dbReference type="NCBI Taxonomy" id="1381097"/>
    <lineage>
        <taxon>Bacteria</taxon>
        <taxon>Pseudomonadati</taxon>
        <taxon>Pseudomonadota</taxon>
        <taxon>Alphaproteobacteria</taxon>
        <taxon>Acetobacterales</taxon>
        <taxon>Acetobacteraceae</taxon>
        <taxon>Gluconobacter</taxon>
    </lineage>
</organism>
<keyword evidence="3" id="KW-0560">Oxidoreductase</keyword>
<dbReference type="Proteomes" id="UP000018209">
    <property type="component" value="Unassembled WGS sequence"/>
</dbReference>
<evidence type="ECO:0000256" key="4">
    <source>
        <dbReference type="ARBA" id="ARBA00023033"/>
    </source>
</evidence>
<feature type="domain" description="FAD-binding" evidence="5">
    <location>
        <begin position="6"/>
        <end position="318"/>
    </location>
</feature>
<dbReference type="EMBL" id="BASM01000045">
    <property type="protein sequence ID" value="GAD28183.1"/>
    <property type="molecule type" value="Genomic_DNA"/>
</dbReference>
<dbReference type="InterPro" id="IPR036188">
    <property type="entry name" value="FAD/NAD-bd_sf"/>
</dbReference>